<protein>
    <submittedName>
        <fullName evidence="1">Uncharacterized protein</fullName>
    </submittedName>
</protein>
<reference evidence="1 2" key="1">
    <citation type="submission" date="2016-10" db="EMBL/GenBank/DDBJ databases">
        <title>Evaluation of Human, Veterinary and Environmental Mycobacterium chelonae Isolates by Core Genome Phylogenomic Analysis, Targeted Gene Comparison, and Anti-microbial Susceptibility Patterns: A Tale of Mistaken Identities.</title>
        <authorList>
            <person name="Fogelson S.B."/>
            <person name="Camus A.C."/>
            <person name="Lorenz W."/>
            <person name="Vasireddy R."/>
            <person name="Vasireddy S."/>
            <person name="Smith T."/>
            <person name="Brown-Elliott B.A."/>
            <person name="Wallace R.J.Jr."/>
            <person name="Hasan N.A."/>
            <person name="Reischl U."/>
            <person name="Sanchez S."/>
        </authorList>
    </citation>
    <scope>NUCLEOTIDE SEQUENCE [LARGE SCALE GENOMIC DNA]</scope>
    <source>
        <strain evidence="1 2">15518</strain>
    </source>
</reference>
<dbReference type="AlphaFoldDB" id="A0A1S1LS86"/>
<keyword evidence="2" id="KW-1185">Reference proteome</keyword>
<dbReference type="EMBL" id="MLIS01000280">
    <property type="protein sequence ID" value="OHU75654.1"/>
    <property type="molecule type" value="Genomic_DNA"/>
</dbReference>
<proteinExistence type="predicted"/>
<dbReference type="Proteomes" id="UP000179441">
    <property type="component" value="Unassembled WGS sequence"/>
</dbReference>
<comment type="caution">
    <text evidence="1">The sequence shown here is derived from an EMBL/GenBank/DDBJ whole genome shotgun (WGS) entry which is preliminary data.</text>
</comment>
<evidence type="ECO:0000313" key="1">
    <source>
        <dbReference type="EMBL" id="OHU75654.1"/>
    </source>
</evidence>
<organism evidence="1 2">
    <name type="scientific">Mycobacteroides chelonae</name>
    <name type="common">Mycobacterium chelonae</name>
    <dbReference type="NCBI Taxonomy" id="1774"/>
    <lineage>
        <taxon>Bacteria</taxon>
        <taxon>Bacillati</taxon>
        <taxon>Actinomycetota</taxon>
        <taxon>Actinomycetes</taxon>
        <taxon>Mycobacteriales</taxon>
        <taxon>Mycobacteriaceae</taxon>
        <taxon>Mycobacteroides</taxon>
    </lineage>
</organism>
<gene>
    <name evidence="1" type="ORF">BKG84_28040</name>
</gene>
<accession>A0A1S1LS86</accession>
<name>A0A1S1LS86_MYCCH</name>
<evidence type="ECO:0000313" key="2">
    <source>
        <dbReference type="Proteomes" id="UP000179441"/>
    </source>
</evidence>
<sequence>MSLDTDLRPALELVSDMTRAWGKPRIEVGAWSMPGQLNRRLSLTGGHTVYCHWIDEPTYKTVQDNTSYS</sequence>